<feature type="transmembrane region" description="Helical" evidence="10">
    <location>
        <begin position="20"/>
        <end position="42"/>
    </location>
</feature>
<comment type="similarity">
    <text evidence="8">Belongs to the methyl-accepting chemotaxis (MCP) protein family.</text>
</comment>
<dbReference type="Gene3D" id="3.30.450.20">
    <property type="entry name" value="PAS domain"/>
    <property type="match status" value="1"/>
</dbReference>
<dbReference type="SUPFAM" id="SSF58104">
    <property type="entry name" value="Methyl-accepting chemotaxis protein (MCP) signaling domain"/>
    <property type="match status" value="1"/>
</dbReference>
<evidence type="ECO:0000313" key="13">
    <source>
        <dbReference type="EMBL" id="OAB39522.1"/>
    </source>
</evidence>
<reference evidence="13 14" key="1">
    <citation type="submission" date="2016-03" db="EMBL/GenBank/DDBJ databases">
        <title>Draft genome sequence of Paenibacillus glacialis DSM 22343.</title>
        <authorList>
            <person name="Shin S.-K."/>
            <person name="Yi H."/>
        </authorList>
    </citation>
    <scope>NUCLEOTIDE SEQUENCE [LARGE SCALE GENOMIC DNA]</scope>
    <source>
        <strain evidence="13 14">DSM 22343</strain>
    </source>
</reference>
<dbReference type="InterPro" id="IPR033479">
    <property type="entry name" value="dCache_1"/>
</dbReference>
<keyword evidence="4 10" id="KW-0812">Transmembrane</keyword>
<dbReference type="OrthoDB" id="243053at2"/>
<dbReference type="PANTHER" id="PTHR32089">
    <property type="entry name" value="METHYL-ACCEPTING CHEMOTAXIS PROTEIN MCPB"/>
    <property type="match status" value="1"/>
</dbReference>
<keyword evidence="6 10" id="KW-0472">Membrane</keyword>
<evidence type="ECO:0000256" key="5">
    <source>
        <dbReference type="ARBA" id="ARBA00022989"/>
    </source>
</evidence>
<evidence type="ECO:0000256" key="1">
    <source>
        <dbReference type="ARBA" id="ARBA00004651"/>
    </source>
</evidence>
<dbReference type="CDD" id="cd18774">
    <property type="entry name" value="PDC2_HK_sensor"/>
    <property type="match status" value="1"/>
</dbReference>
<dbReference type="PROSITE" id="PS50111">
    <property type="entry name" value="CHEMOTAXIS_TRANSDUC_2"/>
    <property type="match status" value="1"/>
</dbReference>
<comment type="subcellular location">
    <subcellularLocation>
        <location evidence="1">Cell membrane</location>
        <topology evidence="1">Multi-pass membrane protein</topology>
    </subcellularLocation>
</comment>
<feature type="domain" description="Methyl-accepting transducer" evidence="11">
    <location>
        <begin position="399"/>
        <end position="649"/>
    </location>
</feature>
<name>A0A168INU4_9BACL</name>
<dbReference type="Pfam" id="PF00015">
    <property type="entry name" value="MCPsignal"/>
    <property type="match status" value="1"/>
</dbReference>
<dbReference type="Pfam" id="PF02743">
    <property type="entry name" value="dCache_1"/>
    <property type="match status" value="1"/>
</dbReference>
<dbReference type="GO" id="GO:0006935">
    <property type="term" value="P:chemotaxis"/>
    <property type="evidence" value="ECO:0007669"/>
    <property type="project" value="UniProtKB-KW"/>
</dbReference>
<dbReference type="SMART" id="SM00304">
    <property type="entry name" value="HAMP"/>
    <property type="match status" value="1"/>
</dbReference>
<dbReference type="PROSITE" id="PS50885">
    <property type="entry name" value="HAMP"/>
    <property type="match status" value="1"/>
</dbReference>
<proteinExistence type="inferred from homology"/>
<dbReference type="CDD" id="cd12914">
    <property type="entry name" value="PDC1_DGC_like"/>
    <property type="match status" value="1"/>
</dbReference>
<evidence type="ECO:0000256" key="10">
    <source>
        <dbReference type="SAM" id="Phobius"/>
    </source>
</evidence>
<feature type="transmembrane region" description="Helical" evidence="10">
    <location>
        <begin position="304"/>
        <end position="326"/>
    </location>
</feature>
<dbReference type="InterPro" id="IPR003660">
    <property type="entry name" value="HAMP_dom"/>
</dbReference>
<keyword evidence="3" id="KW-0145">Chemotaxis</keyword>
<evidence type="ECO:0000256" key="7">
    <source>
        <dbReference type="ARBA" id="ARBA00023224"/>
    </source>
</evidence>
<keyword evidence="2" id="KW-1003">Cell membrane</keyword>
<feature type="domain" description="HAMP" evidence="12">
    <location>
        <begin position="328"/>
        <end position="380"/>
    </location>
</feature>
<gene>
    <name evidence="13" type="ORF">PGLA_19160</name>
</gene>
<evidence type="ECO:0000256" key="8">
    <source>
        <dbReference type="ARBA" id="ARBA00029447"/>
    </source>
</evidence>
<evidence type="ECO:0000313" key="14">
    <source>
        <dbReference type="Proteomes" id="UP000076967"/>
    </source>
</evidence>
<keyword evidence="5 10" id="KW-1133">Transmembrane helix</keyword>
<dbReference type="InterPro" id="IPR004089">
    <property type="entry name" value="MCPsignal_dom"/>
</dbReference>
<dbReference type="InterPro" id="IPR029151">
    <property type="entry name" value="Sensor-like_sf"/>
</dbReference>
<evidence type="ECO:0000259" key="11">
    <source>
        <dbReference type="PROSITE" id="PS50111"/>
    </source>
</evidence>
<keyword evidence="7 9" id="KW-0807">Transducer</keyword>
<dbReference type="EMBL" id="LVJH01000043">
    <property type="protein sequence ID" value="OAB39522.1"/>
    <property type="molecule type" value="Genomic_DNA"/>
</dbReference>
<evidence type="ECO:0000259" key="12">
    <source>
        <dbReference type="PROSITE" id="PS50885"/>
    </source>
</evidence>
<comment type="caution">
    <text evidence="13">The sequence shown here is derived from an EMBL/GenBank/DDBJ whole genome shotgun (WGS) entry which is preliminary data.</text>
</comment>
<dbReference type="Pfam" id="PF00672">
    <property type="entry name" value="HAMP"/>
    <property type="match status" value="1"/>
</dbReference>
<evidence type="ECO:0000256" key="3">
    <source>
        <dbReference type="ARBA" id="ARBA00022500"/>
    </source>
</evidence>
<evidence type="ECO:0000256" key="9">
    <source>
        <dbReference type="PROSITE-ProRule" id="PRU00284"/>
    </source>
</evidence>
<dbReference type="Gene3D" id="6.10.340.10">
    <property type="match status" value="1"/>
</dbReference>
<keyword evidence="14" id="KW-1185">Reference proteome</keyword>
<dbReference type="Gene3D" id="1.10.287.950">
    <property type="entry name" value="Methyl-accepting chemotaxis protein"/>
    <property type="match status" value="1"/>
</dbReference>
<dbReference type="AlphaFoldDB" id="A0A168INU4"/>
<evidence type="ECO:0000256" key="4">
    <source>
        <dbReference type="ARBA" id="ARBA00022692"/>
    </source>
</evidence>
<evidence type="ECO:0000256" key="2">
    <source>
        <dbReference type="ARBA" id="ARBA00022475"/>
    </source>
</evidence>
<dbReference type="STRING" id="494026.PGLA_19160"/>
<protein>
    <submittedName>
        <fullName evidence="13">Chemotaxis protein</fullName>
    </submittedName>
</protein>
<dbReference type="PANTHER" id="PTHR32089:SF112">
    <property type="entry name" value="LYSOZYME-LIKE PROTEIN-RELATED"/>
    <property type="match status" value="1"/>
</dbReference>
<sequence length="686" mass="76338">MKKFSEWNQRMKNVSLRIKLPLYVIMLVLIVLVGTSSLLYLAGSNLLLNKSKDEMNANADRIGESLFSTVKLEKQSTYLLSIHNSFKDLLKDRAESKLPDKEFLSAQNELFTKSNKILTESIKGTQGIQAFMVLDKEGIVVASNSPKPIGINNSDREYFQKAIKGESFVSDALISKSTNSLIVVFAQPIKDDDGSTLGILISNIDASLFVSELEGISINEEGIIYILSREGTVVYHSKDEAAVSKKVEATEIVALMKEKATDTILRDNIEYPDKYMRYSKIPIADWTVVVEDSYKDIENPLQQLFRQITVVTIFALILACIVGVLISRIITKPIARLTNLFKKLASGDLTVSAEGRYNSEFKELADSFNVMVNMNRQLISNMNSTIDVLNMSTQELERASKQTANSIEETATTTMEIAKATESQSNDTEQIVDRFNEIGDKINNINTRSQSVKDSAEDIIEVFDRNKEVIGHLIQNNQKNDEEVRKISSITSKLEESSRNINDITGAIKNIAAQTNLLALNASIEAARAGEYGRGFAVVATEIRKLAEQSSKQSGEINAIIEQTLQYVVENNQSVIEIRDISTKQNEFVSQTETAFDTIWHNVIEITDQIRPMADEMSDIENNKNTVLESAQSLSASGEEVSASVEEVTATIKDQSAMVNSLSDMVETIDNLSKELMEAASRFKIK</sequence>
<dbReference type="GO" id="GO:0007165">
    <property type="term" value="P:signal transduction"/>
    <property type="evidence" value="ECO:0007669"/>
    <property type="project" value="UniProtKB-KW"/>
</dbReference>
<dbReference type="CDD" id="cd06225">
    <property type="entry name" value="HAMP"/>
    <property type="match status" value="1"/>
</dbReference>
<dbReference type="SMART" id="SM00283">
    <property type="entry name" value="MA"/>
    <property type="match status" value="1"/>
</dbReference>
<dbReference type="GO" id="GO:0005886">
    <property type="term" value="C:plasma membrane"/>
    <property type="evidence" value="ECO:0007669"/>
    <property type="project" value="UniProtKB-SubCell"/>
</dbReference>
<evidence type="ECO:0000256" key="6">
    <source>
        <dbReference type="ARBA" id="ARBA00023136"/>
    </source>
</evidence>
<accession>A0A168INU4</accession>
<organism evidence="13 14">
    <name type="scientific">Paenibacillus glacialis</name>
    <dbReference type="NCBI Taxonomy" id="494026"/>
    <lineage>
        <taxon>Bacteria</taxon>
        <taxon>Bacillati</taxon>
        <taxon>Bacillota</taxon>
        <taxon>Bacilli</taxon>
        <taxon>Bacillales</taxon>
        <taxon>Paenibacillaceae</taxon>
        <taxon>Paenibacillus</taxon>
    </lineage>
</organism>
<dbReference type="SUPFAM" id="SSF103190">
    <property type="entry name" value="Sensory domain-like"/>
    <property type="match status" value="1"/>
</dbReference>
<dbReference type="Proteomes" id="UP000076967">
    <property type="component" value="Unassembled WGS sequence"/>
</dbReference>
<dbReference type="RefSeq" id="WP_068535961.1">
    <property type="nucleotide sequence ID" value="NZ_LVJH01000043.1"/>
</dbReference>